<evidence type="ECO:0000313" key="1">
    <source>
        <dbReference type="EMBL" id="KAI8535825.1"/>
    </source>
</evidence>
<dbReference type="EMBL" id="CM046397">
    <property type="protein sequence ID" value="KAI8535825.1"/>
    <property type="molecule type" value="Genomic_DNA"/>
</dbReference>
<protein>
    <submittedName>
        <fullName evidence="1">Uncharacterized protein</fullName>
    </submittedName>
</protein>
<sequence>MDGSSLIDCWTDRSSLIENWTDGSSLIMNWTDGSSMIDNTQACPDPTQACSRFIYRRGCSETAYSSFKTLPPPPLSSLSNPSHLIDSTSKMNKTSQPKTAMADHDGESGGGDVIDHPEDWGGPMEVEAVDQTAAEAVEVEGALAAGHSSNDQGRE</sequence>
<accession>A0ACC0M4D7</accession>
<comment type="caution">
    <text evidence="1">The sequence shown here is derived from an EMBL/GenBank/DDBJ whole genome shotgun (WGS) entry which is preliminary data.</text>
</comment>
<evidence type="ECO:0000313" key="2">
    <source>
        <dbReference type="Proteomes" id="UP001062846"/>
    </source>
</evidence>
<keyword evidence="2" id="KW-1185">Reference proteome</keyword>
<reference evidence="1" key="1">
    <citation type="submission" date="2022-02" db="EMBL/GenBank/DDBJ databases">
        <title>Plant Genome Project.</title>
        <authorList>
            <person name="Zhang R.-G."/>
        </authorList>
    </citation>
    <scope>NUCLEOTIDE SEQUENCE</scope>
    <source>
        <strain evidence="1">AT1</strain>
    </source>
</reference>
<dbReference type="Proteomes" id="UP001062846">
    <property type="component" value="Chromosome 10"/>
</dbReference>
<gene>
    <name evidence="1" type="ORF">RHMOL_Rhmol10G0204400</name>
</gene>
<name>A0ACC0M4D7_RHOML</name>
<organism evidence="1 2">
    <name type="scientific">Rhododendron molle</name>
    <name type="common">Chinese azalea</name>
    <name type="synonym">Azalea mollis</name>
    <dbReference type="NCBI Taxonomy" id="49168"/>
    <lineage>
        <taxon>Eukaryota</taxon>
        <taxon>Viridiplantae</taxon>
        <taxon>Streptophyta</taxon>
        <taxon>Embryophyta</taxon>
        <taxon>Tracheophyta</taxon>
        <taxon>Spermatophyta</taxon>
        <taxon>Magnoliopsida</taxon>
        <taxon>eudicotyledons</taxon>
        <taxon>Gunneridae</taxon>
        <taxon>Pentapetalae</taxon>
        <taxon>asterids</taxon>
        <taxon>Ericales</taxon>
        <taxon>Ericaceae</taxon>
        <taxon>Ericoideae</taxon>
        <taxon>Rhodoreae</taxon>
        <taxon>Rhododendron</taxon>
    </lineage>
</organism>
<proteinExistence type="predicted"/>